<protein>
    <submittedName>
        <fullName evidence="1">Uncharacterized protein</fullName>
    </submittedName>
</protein>
<organism evidence="1 2">
    <name type="scientific">Pelagimonas phthalicica</name>
    <dbReference type="NCBI Taxonomy" id="1037362"/>
    <lineage>
        <taxon>Bacteria</taxon>
        <taxon>Pseudomonadati</taxon>
        <taxon>Pseudomonadota</taxon>
        <taxon>Alphaproteobacteria</taxon>
        <taxon>Rhodobacterales</taxon>
        <taxon>Roseobacteraceae</taxon>
        <taxon>Pelagimonas</taxon>
    </lineage>
</organism>
<evidence type="ECO:0000313" key="1">
    <source>
        <dbReference type="EMBL" id="SMX27991.1"/>
    </source>
</evidence>
<dbReference type="Proteomes" id="UP000225972">
    <property type="component" value="Unassembled WGS sequence"/>
</dbReference>
<dbReference type="AlphaFoldDB" id="A0A238JBA4"/>
<dbReference type="RefSeq" id="WP_166652725.1">
    <property type="nucleotide sequence ID" value="NZ_FXXP01000002.1"/>
</dbReference>
<proteinExistence type="predicted"/>
<reference evidence="2" key="1">
    <citation type="submission" date="2017-05" db="EMBL/GenBank/DDBJ databases">
        <authorList>
            <person name="Rodrigo-Torres L."/>
            <person name="Arahal R. D."/>
            <person name="Lucena T."/>
        </authorList>
    </citation>
    <scope>NUCLEOTIDE SEQUENCE [LARGE SCALE GENOMIC DNA]</scope>
    <source>
        <strain evidence="2">CECT 8649</strain>
    </source>
</reference>
<accession>A0A238JBA4</accession>
<gene>
    <name evidence="1" type="ORF">TRP8649_02103</name>
</gene>
<evidence type="ECO:0000313" key="2">
    <source>
        <dbReference type="Proteomes" id="UP000225972"/>
    </source>
</evidence>
<sequence>MDNKAPHRQLKDGSIDIGFYTARARQLRSEQAFALFGKKQGERRRFRLIQGFRLL</sequence>
<dbReference type="EMBL" id="FXXP01000002">
    <property type="protein sequence ID" value="SMX27991.1"/>
    <property type="molecule type" value="Genomic_DNA"/>
</dbReference>
<keyword evidence="2" id="KW-1185">Reference proteome</keyword>
<name>A0A238JBA4_9RHOB</name>